<dbReference type="AlphaFoldDB" id="A0A0B4X6S3"/>
<feature type="chain" id="PRO_5002098544" evidence="2">
    <location>
        <begin position="27"/>
        <end position="220"/>
    </location>
</feature>
<evidence type="ECO:0000313" key="4">
    <source>
        <dbReference type="Proteomes" id="UP000031368"/>
    </source>
</evidence>
<feature type="compositionally biased region" description="Low complexity" evidence="1">
    <location>
        <begin position="56"/>
        <end position="72"/>
    </location>
</feature>
<dbReference type="InterPro" id="IPR017738">
    <property type="entry name" value="T6SS-assoc_VCA0118"/>
</dbReference>
<protein>
    <submittedName>
        <fullName evidence="3">Type VI secretion system-associated protein</fullName>
    </submittedName>
</protein>
<dbReference type="KEGG" id="rga:RGR602_PB00227"/>
<dbReference type="Proteomes" id="UP000031368">
    <property type="component" value="Plasmid pRgalR602b"/>
</dbReference>
<accession>A0A0B4X6S3</accession>
<evidence type="ECO:0000256" key="1">
    <source>
        <dbReference type="SAM" id="MobiDB-lite"/>
    </source>
</evidence>
<evidence type="ECO:0000256" key="2">
    <source>
        <dbReference type="SAM" id="SignalP"/>
    </source>
</evidence>
<keyword evidence="2" id="KW-0732">Signal</keyword>
<keyword evidence="3" id="KW-0614">Plasmid</keyword>
<proteinExistence type="predicted"/>
<feature type="signal peptide" evidence="2">
    <location>
        <begin position="1"/>
        <end position="26"/>
    </location>
</feature>
<feature type="region of interest" description="Disordered" evidence="1">
    <location>
        <begin position="55"/>
        <end position="80"/>
    </location>
</feature>
<gene>
    <name evidence="3" type="ORF">RGR602_PB00227</name>
</gene>
<organism evidence="3 4">
    <name type="scientific">Rhizobium gallicum bv. gallicum R602sp</name>
    <dbReference type="NCBI Taxonomy" id="1041138"/>
    <lineage>
        <taxon>Bacteria</taxon>
        <taxon>Pseudomonadati</taxon>
        <taxon>Pseudomonadota</taxon>
        <taxon>Alphaproteobacteria</taxon>
        <taxon>Hyphomicrobiales</taxon>
        <taxon>Rhizobiaceae</taxon>
        <taxon>Rhizobium/Agrobacterium group</taxon>
        <taxon>Rhizobium</taxon>
    </lineage>
</organism>
<dbReference type="Pfam" id="PF11319">
    <property type="entry name" value="VasI"/>
    <property type="match status" value="1"/>
</dbReference>
<geneLocation type="plasmid" evidence="3 4">
    <name>pRgalR602b</name>
</geneLocation>
<name>A0A0B4X6S3_9HYPH</name>
<evidence type="ECO:0000313" key="3">
    <source>
        <dbReference type="EMBL" id="AJD43764.1"/>
    </source>
</evidence>
<dbReference type="RefSeq" id="WP_052451694.1">
    <property type="nucleotide sequence ID" value="NZ_CP006879.1"/>
</dbReference>
<keyword evidence="4" id="KW-1185">Reference proteome</keyword>
<reference evidence="3 4" key="1">
    <citation type="submission" date="2013-11" db="EMBL/GenBank/DDBJ databases">
        <title>Complete genome sequence of Rhizobium gallicum bv. gallicum R602.</title>
        <authorList>
            <person name="Bustos P."/>
            <person name="Santamaria R.I."/>
            <person name="Lozano L."/>
            <person name="Acosta J.L."/>
            <person name="Ormeno-Orrillo E."/>
            <person name="Rogel M.A."/>
            <person name="Romero D."/>
            <person name="Cevallos M.A."/>
            <person name="Martinez-Romero E."/>
            <person name="Gonzalez V."/>
        </authorList>
    </citation>
    <scope>NUCLEOTIDE SEQUENCE [LARGE SCALE GENOMIC DNA]</scope>
    <source>
        <strain evidence="3 4">R602</strain>
        <plasmid evidence="3 4">pRgalR602b</plasmid>
    </source>
</reference>
<dbReference type="EMBL" id="CP006879">
    <property type="protein sequence ID" value="AJD43764.1"/>
    <property type="molecule type" value="Genomic_DNA"/>
</dbReference>
<dbReference type="HOGENOM" id="CLU_097475_0_0_5"/>
<sequence>MVILLKAILVAVAVTLAIAAGGSAFADETPQACAMIADSLQRLTCFDKLVPKAQDSSTPGASSANGAAATTSEPAKTDVAKWEVTEDKSSFDDSSTVAGGLLPTKVSYTGVGDGEALLILRCSENRTTVVFSANMFMTDDTVRVTTRIGDEPAASSLWTRSTNYKAVGLWDGSKAIPFIKKLRNNDKFAVRIEANDRVDAEFNLSNVEEVSAKIGAACKW</sequence>